<dbReference type="InterPro" id="IPR013759">
    <property type="entry name" value="Topo_IIA_B_C"/>
</dbReference>
<dbReference type="Pfam" id="PF01751">
    <property type="entry name" value="Toprim"/>
    <property type="match status" value="1"/>
</dbReference>
<evidence type="ECO:0000256" key="4">
    <source>
        <dbReference type="ARBA" id="ARBA00012895"/>
    </source>
</evidence>
<dbReference type="SUPFAM" id="SSF56719">
    <property type="entry name" value="Type II DNA topoisomerase"/>
    <property type="match status" value="1"/>
</dbReference>
<dbReference type="PRINTS" id="PR00418">
    <property type="entry name" value="TPI2FAMILY"/>
</dbReference>
<dbReference type="NCBIfam" id="NF004189">
    <property type="entry name" value="PRK05644.1"/>
    <property type="match status" value="1"/>
</dbReference>
<proteinExistence type="inferred from homology"/>
<organism evidence="13 14">
    <name type="scientific">Candidatus Mycosynbacter amalyticus</name>
    <dbReference type="NCBI Taxonomy" id="2665156"/>
    <lineage>
        <taxon>Bacteria</taxon>
        <taxon>Candidatus Saccharimonadota</taxon>
        <taxon>Candidatus Saccharimonadota incertae sedis</taxon>
        <taxon>Candidatus Mycosynbacter</taxon>
    </lineage>
</organism>
<dbReference type="InterPro" id="IPR003594">
    <property type="entry name" value="HATPase_dom"/>
</dbReference>
<dbReference type="Pfam" id="PF02518">
    <property type="entry name" value="HATPase_c"/>
    <property type="match status" value="1"/>
</dbReference>
<keyword evidence="9" id="KW-0799">Topoisomerase</keyword>
<dbReference type="NCBIfam" id="TIGR01059">
    <property type="entry name" value="gyrB"/>
    <property type="match status" value="1"/>
</dbReference>
<dbReference type="GO" id="GO:0034335">
    <property type="term" value="F:DNA negative supercoiling activity"/>
    <property type="evidence" value="ECO:0007669"/>
    <property type="project" value="UniProtKB-ARBA"/>
</dbReference>
<dbReference type="NCBIfam" id="NF011501">
    <property type="entry name" value="PRK14939.1"/>
    <property type="match status" value="1"/>
</dbReference>
<dbReference type="PANTHER" id="PTHR45866">
    <property type="entry name" value="DNA GYRASE/TOPOISOMERASE SUBUNIT B"/>
    <property type="match status" value="1"/>
</dbReference>
<accession>A0A857MIT8</accession>
<comment type="similarity">
    <text evidence="3">Belongs to the type II topoisomerase GyrB family.</text>
</comment>
<dbReference type="SMART" id="SM00387">
    <property type="entry name" value="HATPase_c"/>
    <property type="match status" value="1"/>
</dbReference>
<dbReference type="InterPro" id="IPR018522">
    <property type="entry name" value="TopoIIA_CS"/>
</dbReference>
<dbReference type="GO" id="GO:0003677">
    <property type="term" value="F:DNA binding"/>
    <property type="evidence" value="ECO:0007669"/>
    <property type="project" value="UniProtKB-KW"/>
</dbReference>
<dbReference type="InterPro" id="IPR006171">
    <property type="entry name" value="TOPRIM_dom"/>
</dbReference>
<dbReference type="PRINTS" id="PR01159">
    <property type="entry name" value="DNAGYRASEB"/>
</dbReference>
<evidence type="ECO:0000256" key="11">
    <source>
        <dbReference type="ARBA" id="ARBA00023235"/>
    </source>
</evidence>
<comment type="catalytic activity">
    <reaction evidence="1">
        <text>ATP-dependent breakage, passage and rejoining of double-stranded DNA.</text>
        <dbReference type="EC" id="5.6.2.2"/>
    </reaction>
</comment>
<evidence type="ECO:0000256" key="6">
    <source>
        <dbReference type="ARBA" id="ARBA00022741"/>
    </source>
</evidence>
<sequence>MAKQKADGSYDGSQIQVLEGLEPVRKRPGMYIGSTGYDGVHHLIKEIADNSIDEAIAGFASRVDVRILEDGGITITDDGRGIPVDKHAKTGLSTLETVLTVLHAGGKFGGGGYKVSSGLHGVGSSVVNALSTKLVAEVVQNGQLYQIEFAQGATVQPLKKMGKTDRPTGTTVTFYPDPTIFKETVTFDYKWVVNYLRHQSYLTKGVYTSVYDERTKERQAFYFEGGIQSYVKHLNIGKEVVSDNVFYVERQVEDSGVEVAVQYNDSFVETVKPFANNVLTPDGGTHLVGFRAALTRVINEYARKNSLLKEKEENLSGDDIREGLTAIILVKLPDPQFEGQTKNKLGNPEVRRYVEQVMNEYFSYYLEENPDVAKKIVNKALLAARARKAARAARDNVLRKGALDGMGLPGKLWDCSSKSPADSEIYIVEGNSAAGSAKEGRDSKTQAILPLRGKVLNTERARLDKMFANKEIVAMIQAFGVGIGEQFDINGLRYHKIIIMTDADVDGSHIATLLLTFFFRYMREVVEGGYVYLAKPPLYSINKGQNKTYVYEPEELDQEVDKLIEDRRARGTTINPEDDRMKQAGVTVSRFKGLGEMDAEQLWETTMSPENRVLTQVRVEDAESADAIFTKLMGDEVSLRKSFIQNRAREADIEELDI</sequence>
<evidence type="ECO:0000256" key="2">
    <source>
        <dbReference type="ARBA" id="ARBA00001946"/>
    </source>
</evidence>
<name>A0A857MIT8_9BACT</name>
<dbReference type="PROSITE" id="PS00177">
    <property type="entry name" value="TOPOISOMERASE_II"/>
    <property type="match status" value="1"/>
</dbReference>
<dbReference type="FunFam" id="3.30.565.10:FF:000002">
    <property type="entry name" value="DNA gyrase subunit B"/>
    <property type="match status" value="1"/>
</dbReference>
<dbReference type="InterPro" id="IPR013760">
    <property type="entry name" value="Topo_IIA-like_dom_sf"/>
</dbReference>
<dbReference type="Gene3D" id="3.40.50.670">
    <property type="match status" value="1"/>
</dbReference>
<feature type="domain" description="Toprim" evidence="12">
    <location>
        <begin position="423"/>
        <end position="537"/>
    </location>
</feature>
<dbReference type="InterPro" id="IPR001241">
    <property type="entry name" value="Topo_IIA"/>
</dbReference>
<evidence type="ECO:0000256" key="1">
    <source>
        <dbReference type="ARBA" id="ARBA00000185"/>
    </source>
</evidence>
<evidence type="ECO:0000256" key="10">
    <source>
        <dbReference type="ARBA" id="ARBA00023125"/>
    </source>
</evidence>
<dbReference type="EMBL" id="CP045921">
    <property type="protein sequence ID" value="QHN42463.1"/>
    <property type="molecule type" value="Genomic_DNA"/>
</dbReference>
<keyword evidence="6" id="KW-0547">Nucleotide-binding</keyword>
<dbReference type="Pfam" id="PF00986">
    <property type="entry name" value="DNA_gyraseB_C"/>
    <property type="match status" value="1"/>
</dbReference>
<keyword evidence="8" id="KW-0460">Magnesium</keyword>
<dbReference type="GO" id="GO:0006265">
    <property type="term" value="P:DNA topological change"/>
    <property type="evidence" value="ECO:0007669"/>
    <property type="project" value="InterPro"/>
</dbReference>
<dbReference type="Gene3D" id="3.30.230.10">
    <property type="match status" value="1"/>
</dbReference>
<dbReference type="Proteomes" id="UP001059824">
    <property type="component" value="Chromosome"/>
</dbReference>
<dbReference type="KEGG" id="mama:GII36_01175"/>
<protein>
    <recommendedName>
        <fullName evidence="4">DNA topoisomerase (ATP-hydrolyzing)</fullName>
        <ecNumber evidence="4">5.6.2.2</ecNumber>
    </recommendedName>
</protein>
<dbReference type="RefSeq" id="WP_260763812.1">
    <property type="nucleotide sequence ID" value="NZ_CP045921.1"/>
</dbReference>
<dbReference type="CDD" id="cd00822">
    <property type="entry name" value="TopoII_Trans_DNA_gyrase"/>
    <property type="match status" value="1"/>
</dbReference>
<dbReference type="SMART" id="SM00433">
    <property type="entry name" value="TOP2c"/>
    <property type="match status" value="1"/>
</dbReference>
<evidence type="ECO:0000313" key="14">
    <source>
        <dbReference type="Proteomes" id="UP001059824"/>
    </source>
</evidence>
<dbReference type="SUPFAM" id="SSF55874">
    <property type="entry name" value="ATPase domain of HSP90 chaperone/DNA topoisomerase II/histidine kinase"/>
    <property type="match status" value="1"/>
</dbReference>
<dbReference type="SUPFAM" id="SSF54211">
    <property type="entry name" value="Ribosomal protein S5 domain 2-like"/>
    <property type="match status" value="1"/>
</dbReference>
<evidence type="ECO:0000256" key="7">
    <source>
        <dbReference type="ARBA" id="ARBA00022840"/>
    </source>
</evidence>
<keyword evidence="10" id="KW-0238">DNA-binding</keyword>
<dbReference type="CDD" id="cd16928">
    <property type="entry name" value="HATPase_GyrB-like"/>
    <property type="match status" value="1"/>
</dbReference>
<evidence type="ECO:0000313" key="13">
    <source>
        <dbReference type="EMBL" id="QHN42463.1"/>
    </source>
</evidence>
<dbReference type="Pfam" id="PF00204">
    <property type="entry name" value="DNA_gyraseB"/>
    <property type="match status" value="1"/>
</dbReference>
<dbReference type="GO" id="GO:0046872">
    <property type="term" value="F:metal ion binding"/>
    <property type="evidence" value="ECO:0007669"/>
    <property type="project" value="UniProtKB-KW"/>
</dbReference>
<dbReference type="InterPro" id="IPR014721">
    <property type="entry name" value="Ribsml_uS5_D2-typ_fold_subgr"/>
</dbReference>
<keyword evidence="5" id="KW-0479">Metal-binding</keyword>
<gene>
    <name evidence="13" type="primary">gyrB</name>
    <name evidence="13" type="ORF">GII36_01175</name>
</gene>
<reference evidence="13" key="1">
    <citation type="journal article" date="2021" name="Nat. Microbiol.">
        <title>Cocultivation of an ultrasmall environmental parasitic bacterium with lytic ability against bacteria associated with wastewater foams.</title>
        <authorList>
            <person name="Batinovic S."/>
            <person name="Rose J.J.A."/>
            <person name="Ratcliffe J."/>
            <person name="Seviour R.J."/>
            <person name="Petrovski S."/>
        </authorList>
    </citation>
    <scope>NUCLEOTIDE SEQUENCE</scope>
    <source>
        <strain evidence="13">JR1</strain>
    </source>
</reference>
<keyword evidence="7" id="KW-0067">ATP-binding</keyword>
<keyword evidence="11" id="KW-0413">Isomerase</keyword>
<dbReference type="InterPro" id="IPR000565">
    <property type="entry name" value="Topo_IIA_B"/>
</dbReference>
<dbReference type="InterPro" id="IPR002288">
    <property type="entry name" value="DNA_gyrase_B_C"/>
</dbReference>
<dbReference type="InterPro" id="IPR036890">
    <property type="entry name" value="HATPase_C_sf"/>
</dbReference>
<dbReference type="GO" id="GO:0005694">
    <property type="term" value="C:chromosome"/>
    <property type="evidence" value="ECO:0007669"/>
    <property type="project" value="InterPro"/>
</dbReference>
<dbReference type="EC" id="5.6.2.2" evidence="4"/>
<evidence type="ECO:0000256" key="9">
    <source>
        <dbReference type="ARBA" id="ARBA00023029"/>
    </source>
</evidence>
<dbReference type="InterPro" id="IPR013506">
    <property type="entry name" value="Topo_IIA_bsu_dom2"/>
</dbReference>
<dbReference type="FunFam" id="3.40.50.670:FF:000002">
    <property type="entry name" value="DNA gyrase subunit B"/>
    <property type="match status" value="1"/>
</dbReference>
<dbReference type="Gene3D" id="3.30.565.10">
    <property type="entry name" value="Histidine kinase-like ATPase, C-terminal domain"/>
    <property type="match status" value="1"/>
</dbReference>
<comment type="cofactor">
    <cofactor evidence="2">
        <name>Mg(2+)</name>
        <dbReference type="ChEBI" id="CHEBI:18420"/>
    </cofactor>
</comment>
<evidence type="ECO:0000256" key="8">
    <source>
        <dbReference type="ARBA" id="ARBA00022842"/>
    </source>
</evidence>
<dbReference type="PANTHER" id="PTHR45866:SF1">
    <property type="entry name" value="DNA GYRASE SUBUNIT B, MITOCHONDRIAL"/>
    <property type="match status" value="1"/>
</dbReference>
<dbReference type="GO" id="GO:0005524">
    <property type="term" value="F:ATP binding"/>
    <property type="evidence" value="ECO:0007669"/>
    <property type="project" value="UniProtKB-KW"/>
</dbReference>
<dbReference type="InterPro" id="IPR011557">
    <property type="entry name" value="GyrB"/>
</dbReference>
<dbReference type="AlphaFoldDB" id="A0A857MIT8"/>
<evidence type="ECO:0000256" key="5">
    <source>
        <dbReference type="ARBA" id="ARBA00022723"/>
    </source>
</evidence>
<evidence type="ECO:0000259" key="12">
    <source>
        <dbReference type="PROSITE" id="PS50880"/>
    </source>
</evidence>
<keyword evidence="14" id="KW-1185">Reference proteome</keyword>
<dbReference type="FunFam" id="3.30.230.10:FF:000005">
    <property type="entry name" value="DNA gyrase subunit B"/>
    <property type="match status" value="1"/>
</dbReference>
<evidence type="ECO:0000256" key="3">
    <source>
        <dbReference type="ARBA" id="ARBA00010708"/>
    </source>
</evidence>
<dbReference type="InterPro" id="IPR020568">
    <property type="entry name" value="Ribosomal_Su5_D2-typ_SF"/>
</dbReference>
<dbReference type="PROSITE" id="PS50880">
    <property type="entry name" value="TOPRIM"/>
    <property type="match status" value="1"/>
</dbReference>